<keyword evidence="3" id="KW-1185">Reference proteome</keyword>
<sequence>MMLDEEAEWDAVGRHRFDASDELDASLALSLGVDARRVSRRYGVDPEAAENLLATAREADTDLSVSLRIADREVKVDTDGVIAVRTDT</sequence>
<evidence type="ECO:0000313" key="3">
    <source>
        <dbReference type="Proteomes" id="UP000198876"/>
    </source>
</evidence>
<organism evidence="2 3">
    <name type="scientific">Halopelagius inordinatus</name>
    <dbReference type="NCBI Taxonomy" id="553467"/>
    <lineage>
        <taxon>Archaea</taxon>
        <taxon>Methanobacteriati</taxon>
        <taxon>Methanobacteriota</taxon>
        <taxon>Stenosarchaea group</taxon>
        <taxon>Halobacteria</taxon>
        <taxon>Halobacteriales</taxon>
        <taxon>Haloferacaceae</taxon>
    </lineage>
</organism>
<reference evidence="3" key="1">
    <citation type="submission" date="2016-10" db="EMBL/GenBank/DDBJ databases">
        <authorList>
            <person name="Varghese N."/>
            <person name="Submissions S."/>
        </authorList>
    </citation>
    <scope>NUCLEOTIDE SEQUENCE [LARGE SCALE GENOMIC DNA]</scope>
    <source>
        <strain evidence="3">CGMCC 1.7739</strain>
    </source>
</reference>
<proteinExistence type="predicted"/>
<dbReference type="EMBL" id="FOOQ01000002">
    <property type="protein sequence ID" value="SFG61845.1"/>
    <property type="molecule type" value="Genomic_DNA"/>
</dbReference>
<feature type="domain" description="Halobacterial output" evidence="1">
    <location>
        <begin position="44"/>
        <end position="85"/>
    </location>
</feature>
<dbReference type="InterPro" id="IPR040624">
    <property type="entry name" value="HalOD1"/>
</dbReference>
<gene>
    <name evidence="2" type="ORF">SAMN04488063_2599</name>
</gene>
<evidence type="ECO:0000313" key="2">
    <source>
        <dbReference type="EMBL" id="SFG61845.1"/>
    </source>
</evidence>
<dbReference type="OrthoDB" id="382564at2157"/>
<dbReference type="AlphaFoldDB" id="A0A1I2TAD0"/>
<evidence type="ECO:0000259" key="1">
    <source>
        <dbReference type="Pfam" id="PF18545"/>
    </source>
</evidence>
<protein>
    <recommendedName>
        <fullName evidence="1">Halobacterial output domain-containing protein</fullName>
    </recommendedName>
</protein>
<accession>A0A1I2TAD0</accession>
<dbReference type="RefSeq" id="WP_092892811.1">
    <property type="nucleotide sequence ID" value="NZ_FOOQ01000002.1"/>
</dbReference>
<dbReference type="Proteomes" id="UP000198876">
    <property type="component" value="Unassembled WGS sequence"/>
</dbReference>
<name>A0A1I2TAD0_9EURY</name>
<dbReference type="Pfam" id="PF18545">
    <property type="entry name" value="HalOD1"/>
    <property type="match status" value="1"/>
</dbReference>